<evidence type="ECO:0000313" key="1">
    <source>
        <dbReference type="EMBL" id="RID52659.1"/>
    </source>
</evidence>
<dbReference type="Proteomes" id="UP000264353">
    <property type="component" value="Chromosome A7"/>
</dbReference>
<dbReference type="AlphaFoldDB" id="A0A397YGS6"/>
<name>A0A397YGS6_BRACM</name>
<accession>A0A397YGS6</accession>
<dbReference type="EMBL" id="CM010634">
    <property type="protein sequence ID" value="RID52659.1"/>
    <property type="molecule type" value="Genomic_DNA"/>
</dbReference>
<evidence type="ECO:0000313" key="2">
    <source>
        <dbReference type="Proteomes" id="UP000264353"/>
    </source>
</evidence>
<proteinExistence type="predicted"/>
<protein>
    <submittedName>
        <fullName evidence="1">Uncharacterized protein</fullName>
    </submittedName>
</protein>
<reference evidence="1 2" key="1">
    <citation type="submission" date="2018-06" db="EMBL/GenBank/DDBJ databases">
        <title>WGS assembly of Brassica rapa FPsc.</title>
        <authorList>
            <person name="Bowman J."/>
            <person name="Kohchi T."/>
            <person name="Yamato K."/>
            <person name="Jenkins J."/>
            <person name="Shu S."/>
            <person name="Ishizaki K."/>
            <person name="Yamaoka S."/>
            <person name="Nishihama R."/>
            <person name="Nakamura Y."/>
            <person name="Berger F."/>
            <person name="Adam C."/>
            <person name="Aki S."/>
            <person name="Althoff F."/>
            <person name="Araki T."/>
            <person name="Arteaga-Vazquez M."/>
            <person name="Balasubrmanian S."/>
            <person name="Bauer D."/>
            <person name="Boehm C."/>
            <person name="Briginshaw L."/>
            <person name="Caballero-Perez J."/>
            <person name="Catarino B."/>
            <person name="Chen F."/>
            <person name="Chiyoda S."/>
            <person name="Chovatia M."/>
            <person name="Davies K."/>
            <person name="Delmans M."/>
            <person name="Demura T."/>
            <person name="Dierschke T."/>
            <person name="Dolan L."/>
            <person name="Dorantes-Acosta A."/>
            <person name="Eklund D."/>
            <person name="Florent S."/>
            <person name="Flores-Sandoval E."/>
            <person name="Fujiyama A."/>
            <person name="Fukuzawa H."/>
            <person name="Galik B."/>
            <person name="Grimanelli D."/>
            <person name="Grimwood J."/>
            <person name="Grossniklaus U."/>
            <person name="Hamada T."/>
            <person name="Haseloff J."/>
            <person name="Hetherington A."/>
            <person name="Higo A."/>
            <person name="Hirakawa Y."/>
            <person name="Hundley H."/>
            <person name="Ikeda Y."/>
            <person name="Inoue K."/>
            <person name="Inoue S."/>
            <person name="Ishida S."/>
            <person name="Jia Q."/>
            <person name="Kakita M."/>
            <person name="Kanazawa T."/>
            <person name="Kawai Y."/>
            <person name="Kawashima T."/>
            <person name="Kennedy M."/>
            <person name="Kinose K."/>
            <person name="Kinoshita T."/>
            <person name="Kohara Y."/>
            <person name="Koide E."/>
            <person name="Komatsu K."/>
            <person name="Kopischke S."/>
            <person name="Kubo M."/>
            <person name="Kyozuka J."/>
            <person name="Lagercrantz U."/>
            <person name="Lin S."/>
            <person name="Lindquist E."/>
            <person name="Lipzen A."/>
            <person name="Lu C."/>
            <person name="Luna E."/>
            <person name="Martienssen R."/>
            <person name="Minamino N."/>
            <person name="Mizutani M."/>
            <person name="Mizutani M."/>
            <person name="Mochizuki N."/>
            <person name="Monte I."/>
            <person name="Mosher R."/>
            <person name="Nagasaki H."/>
            <person name="Nakagami H."/>
            <person name="Naramoto S."/>
            <person name="Nishitani K."/>
            <person name="Ohtani M."/>
            <person name="Okamoto T."/>
            <person name="Okumura M."/>
            <person name="Phillips J."/>
            <person name="Pollak B."/>
            <person name="Reinders A."/>
            <person name="Roevekamp M."/>
            <person name="Sano R."/>
            <person name="Sawa S."/>
            <person name="Schmid M."/>
            <person name="Shirakawa M."/>
            <person name="Solano R."/>
            <person name="Spunde A."/>
            <person name="Suetsugu N."/>
            <person name="Sugano S."/>
            <person name="Sugiyama A."/>
            <person name="Sun R."/>
            <person name="Suzuki Y."/>
            <person name="Takenaka M."/>
            <person name="Takezawa D."/>
            <person name="Tomogane H."/>
            <person name="Tsuzuki M."/>
            <person name="Ueda T."/>
            <person name="Umeda M."/>
            <person name="Ward J."/>
            <person name="Watanabe Y."/>
            <person name="Yazaki K."/>
            <person name="Yokoyama R."/>
            <person name="Yoshitake Y."/>
            <person name="Yotsui I."/>
            <person name="Zachgo S."/>
            <person name="Schmutz J."/>
        </authorList>
    </citation>
    <scope>NUCLEOTIDE SEQUENCE [LARGE SCALE GENOMIC DNA]</scope>
    <source>
        <strain evidence="2">cv. B-3</strain>
    </source>
</reference>
<sequence length="99" mass="11343">MDHLGRPISFRLCSCLLSSCRFLGRFGLPMYVATRGICRGLVRGSKKTRFFYNTILLAWDIGEELIVRKLRSQNESLEDLPCHPNQEEYVGLCGNEFKA</sequence>
<organism evidence="1 2">
    <name type="scientific">Brassica campestris</name>
    <name type="common">Field mustard</name>
    <dbReference type="NCBI Taxonomy" id="3711"/>
    <lineage>
        <taxon>Eukaryota</taxon>
        <taxon>Viridiplantae</taxon>
        <taxon>Streptophyta</taxon>
        <taxon>Embryophyta</taxon>
        <taxon>Tracheophyta</taxon>
        <taxon>Spermatophyta</taxon>
        <taxon>Magnoliopsida</taxon>
        <taxon>eudicotyledons</taxon>
        <taxon>Gunneridae</taxon>
        <taxon>Pentapetalae</taxon>
        <taxon>rosids</taxon>
        <taxon>malvids</taxon>
        <taxon>Brassicales</taxon>
        <taxon>Brassicaceae</taxon>
        <taxon>Brassiceae</taxon>
        <taxon>Brassica</taxon>
    </lineage>
</organism>
<gene>
    <name evidence="1" type="ORF">BRARA_G00111</name>
</gene>